<comment type="similarity">
    <text evidence="1">Belongs to the short-chain dehydrogenases/reductases (SDR) family.</text>
</comment>
<organism evidence="5 6">
    <name type="scientific">Sporolituus thermophilus DSM 23256</name>
    <dbReference type="NCBI Taxonomy" id="1123285"/>
    <lineage>
        <taxon>Bacteria</taxon>
        <taxon>Bacillati</taxon>
        <taxon>Bacillota</taxon>
        <taxon>Negativicutes</taxon>
        <taxon>Selenomonadales</taxon>
        <taxon>Sporomusaceae</taxon>
        <taxon>Sporolituus</taxon>
    </lineage>
</organism>
<proteinExistence type="inferred from homology"/>
<dbReference type="InterPro" id="IPR020904">
    <property type="entry name" value="Sc_DH/Rdtase_CS"/>
</dbReference>
<dbReference type="InterPro" id="IPR002347">
    <property type="entry name" value="SDR_fam"/>
</dbReference>
<dbReference type="EMBL" id="FNBU01000001">
    <property type="protein sequence ID" value="SDE99980.1"/>
    <property type="molecule type" value="Genomic_DNA"/>
</dbReference>
<evidence type="ECO:0000256" key="1">
    <source>
        <dbReference type="ARBA" id="ARBA00006484"/>
    </source>
</evidence>
<dbReference type="PANTHER" id="PTHR43477">
    <property type="entry name" value="DIHYDROANTICAPSIN 7-DEHYDROGENASE"/>
    <property type="match status" value="1"/>
</dbReference>
<feature type="domain" description="TRAP C4-dicarboxylate transport system permease DctM subunit" evidence="4">
    <location>
        <begin position="1"/>
        <end position="142"/>
    </location>
</feature>
<dbReference type="PRINTS" id="PR00080">
    <property type="entry name" value="SDRFAMILY"/>
</dbReference>
<keyword evidence="6" id="KW-1185">Reference proteome</keyword>
<protein>
    <submittedName>
        <fullName evidence="5">Short chain dehydrogenase</fullName>
    </submittedName>
</protein>
<dbReference type="InterPro" id="IPR051122">
    <property type="entry name" value="SDR_DHRS6-like"/>
</dbReference>
<dbReference type="Pfam" id="PF06808">
    <property type="entry name" value="DctM"/>
    <property type="match status" value="1"/>
</dbReference>
<evidence type="ECO:0000313" key="5">
    <source>
        <dbReference type="EMBL" id="SDE99980.1"/>
    </source>
</evidence>
<keyword evidence="3" id="KW-0812">Transmembrane</keyword>
<sequence>MLMGMPVAFAIGISGMIFFLQQPTLPLTIPVQLVLTQTQSFVLLAIPLFMFAGNLLNESGITYRLMKLSSVLAGHMRAGVAQVNTVLAAMMGGITGSAIADATMQSRVLGPGMLERGYSRGFAAGVIGFNSLIVTMIPPGIVQQMKKQGGGVIVNVASVAALKGIPDRSAYSASKGAVVALSKAMAADYIKDNIRVNVVCPGTTDTPSLEERMQASPDPAATRAAFIARQPMGRLGKAEEIAHAILFACCDEAAFMNGSVITIDGGATI</sequence>
<dbReference type="PANTHER" id="PTHR43477:SF1">
    <property type="entry name" value="DIHYDROANTICAPSIN 7-DEHYDROGENASE"/>
    <property type="match status" value="1"/>
</dbReference>
<keyword evidence="3" id="KW-0472">Membrane</keyword>
<feature type="transmembrane region" description="Helical" evidence="3">
    <location>
        <begin position="78"/>
        <end position="100"/>
    </location>
</feature>
<dbReference type="InterPro" id="IPR010656">
    <property type="entry name" value="DctM"/>
</dbReference>
<keyword evidence="2" id="KW-0560">Oxidoreductase</keyword>
<dbReference type="OrthoDB" id="9803333at2"/>
<feature type="transmembrane region" description="Helical" evidence="3">
    <location>
        <begin position="120"/>
        <end position="137"/>
    </location>
</feature>
<feature type="transmembrane region" description="Helical" evidence="3">
    <location>
        <begin position="38"/>
        <end position="57"/>
    </location>
</feature>
<dbReference type="Gene3D" id="3.40.50.720">
    <property type="entry name" value="NAD(P)-binding Rossmann-like Domain"/>
    <property type="match status" value="1"/>
</dbReference>
<reference evidence="6" key="1">
    <citation type="submission" date="2016-10" db="EMBL/GenBank/DDBJ databases">
        <authorList>
            <person name="Varghese N."/>
            <person name="Submissions S."/>
        </authorList>
    </citation>
    <scope>NUCLEOTIDE SEQUENCE [LARGE SCALE GENOMIC DNA]</scope>
    <source>
        <strain evidence="6">DSM 23256</strain>
    </source>
</reference>
<name>A0A1G7HHL4_9FIRM</name>
<dbReference type="GO" id="GO:0016491">
    <property type="term" value="F:oxidoreductase activity"/>
    <property type="evidence" value="ECO:0007669"/>
    <property type="project" value="UniProtKB-KW"/>
</dbReference>
<evidence type="ECO:0000313" key="6">
    <source>
        <dbReference type="Proteomes" id="UP000243333"/>
    </source>
</evidence>
<dbReference type="SUPFAM" id="SSF51735">
    <property type="entry name" value="NAD(P)-binding Rossmann-fold domains"/>
    <property type="match status" value="1"/>
</dbReference>
<gene>
    <name evidence="5" type="ORF">SAMN05660235_00064</name>
</gene>
<dbReference type="InterPro" id="IPR036291">
    <property type="entry name" value="NAD(P)-bd_dom_sf"/>
</dbReference>
<dbReference type="Pfam" id="PF13561">
    <property type="entry name" value="adh_short_C2"/>
    <property type="match status" value="1"/>
</dbReference>
<dbReference type="AlphaFoldDB" id="A0A1G7HHL4"/>
<dbReference type="STRING" id="1123285.SAMN05660235_00064"/>
<accession>A0A1G7HHL4</accession>
<keyword evidence="3" id="KW-1133">Transmembrane helix</keyword>
<evidence type="ECO:0000256" key="2">
    <source>
        <dbReference type="ARBA" id="ARBA00023002"/>
    </source>
</evidence>
<dbReference type="PRINTS" id="PR00081">
    <property type="entry name" value="GDHRDH"/>
</dbReference>
<dbReference type="Proteomes" id="UP000243333">
    <property type="component" value="Unassembled WGS sequence"/>
</dbReference>
<evidence type="ECO:0000259" key="4">
    <source>
        <dbReference type="Pfam" id="PF06808"/>
    </source>
</evidence>
<dbReference type="PROSITE" id="PS00061">
    <property type="entry name" value="ADH_SHORT"/>
    <property type="match status" value="1"/>
</dbReference>
<evidence type="ECO:0000256" key="3">
    <source>
        <dbReference type="SAM" id="Phobius"/>
    </source>
</evidence>